<dbReference type="EMBL" id="KZ852065">
    <property type="protein sequence ID" value="RDH29851.1"/>
    <property type="molecule type" value="Genomic_DNA"/>
</dbReference>
<keyword evidence="3" id="KW-1185">Reference proteome</keyword>
<proteinExistence type="predicted"/>
<dbReference type="AlphaFoldDB" id="A0A3F3PSC9"/>
<accession>A0A3F3PSC9</accession>
<name>A0A3F3PSC9_9EURO</name>
<dbReference type="RefSeq" id="XP_026622873.1">
    <property type="nucleotide sequence ID" value="XM_026772192.1"/>
</dbReference>
<evidence type="ECO:0000313" key="3">
    <source>
        <dbReference type="Proteomes" id="UP000253729"/>
    </source>
</evidence>
<protein>
    <submittedName>
        <fullName evidence="2">Uncharacterized protein</fullName>
    </submittedName>
</protein>
<reference evidence="2 3" key="1">
    <citation type="submission" date="2018-07" db="EMBL/GenBank/DDBJ databases">
        <title>The genomes of Aspergillus section Nigri reveals drivers in fungal speciation.</title>
        <authorList>
            <consortium name="DOE Joint Genome Institute"/>
            <person name="Vesth T.C."/>
            <person name="Nybo J."/>
            <person name="Theobald S."/>
            <person name="Brandl J."/>
            <person name="Frisvad J.C."/>
            <person name="Nielsen K.F."/>
            <person name="Lyhne E.K."/>
            <person name="Kogle M.E."/>
            <person name="Kuo A."/>
            <person name="Riley R."/>
            <person name="Clum A."/>
            <person name="Nolan M."/>
            <person name="Lipzen A."/>
            <person name="Salamov A."/>
            <person name="Henrissat B."/>
            <person name="Wiebenga A."/>
            <person name="De vries R.P."/>
            <person name="Grigoriev I.V."/>
            <person name="Mortensen U.H."/>
            <person name="Andersen M.R."/>
            <person name="Baker S.E."/>
        </authorList>
    </citation>
    <scope>NUCLEOTIDE SEQUENCE [LARGE SCALE GENOMIC DNA]</scope>
    <source>
        <strain evidence="2 3">CBS 139.54b</strain>
    </source>
</reference>
<dbReference type="InterPro" id="IPR011990">
    <property type="entry name" value="TPR-like_helical_dom_sf"/>
</dbReference>
<feature type="compositionally biased region" description="Polar residues" evidence="1">
    <location>
        <begin position="42"/>
        <end position="65"/>
    </location>
</feature>
<evidence type="ECO:0000256" key="1">
    <source>
        <dbReference type="SAM" id="MobiDB-lite"/>
    </source>
</evidence>
<dbReference type="GeneID" id="38140548"/>
<gene>
    <name evidence="2" type="ORF">BDQ94DRAFT_173593</name>
</gene>
<dbReference type="Gene3D" id="1.25.40.10">
    <property type="entry name" value="Tetratricopeptide repeat domain"/>
    <property type="match status" value="1"/>
</dbReference>
<organism evidence="2 3">
    <name type="scientific">Aspergillus welwitschiae</name>
    <dbReference type="NCBI Taxonomy" id="1341132"/>
    <lineage>
        <taxon>Eukaryota</taxon>
        <taxon>Fungi</taxon>
        <taxon>Dikarya</taxon>
        <taxon>Ascomycota</taxon>
        <taxon>Pezizomycotina</taxon>
        <taxon>Eurotiomycetes</taxon>
        <taxon>Eurotiomycetidae</taxon>
        <taxon>Eurotiales</taxon>
        <taxon>Aspergillaceae</taxon>
        <taxon>Aspergillus</taxon>
        <taxon>Aspergillus subgen. Circumdati</taxon>
    </lineage>
</organism>
<sequence>MSFTLTLHLWLTKLSPHCNFATRPAPPTHLPSPGKLAFPTPHSGTRSPSAKRPQANQRKWPLSSTSLQEKIKHEEARYTLPDNFHNADHTLYRRFWLAVASVSVALGQTDKAEAAYRTLVTNREDKNDLVPVFNLSGFLIHYGTTSKVQEGLGLTGPCLEWLDKKLGRASPQGIEVMGNIAEAEWKMGRREEAEGMIKEAHECIDELKGTKFAVYEDDEREFTQEWEKGLRE</sequence>
<evidence type="ECO:0000313" key="2">
    <source>
        <dbReference type="EMBL" id="RDH29851.1"/>
    </source>
</evidence>
<dbReference type="Proteomes" id="UP000253729">
    <property type="component" value="Unassembled WGS sequence"/>
</dbReference>
<dbReference type="SUPFAM" id="SSF48452">
    <property type="entry name" value="TPR-like"/>
    <property type="match status" value="1"/>
</dbReference>
<feature type="region of interest" description="Disordered" evidence="1">
    <location>
        <begin position="25"/>
        <end position="65"/>
    </location>
</feature>